<dbReference type="SUPFAM" id="SSF56112">
    <property type="entry name" value="Protein kinase-like (PK-like)"/>
    <property type="match status" value="1"/>
</dbReference>
<protein>
    <recommendedName>
        <fullName evidence="3">non-specific serine/threonine protein kinase</fullName>
        <ecNumber evidence="3">2.7.11.1</ecNumber>
    </recommendedName>
</protein>
<dbReference type="GO" id="GO:0005524">
    <property type="term" value="F:ATP binding"/>
    <property type="evidence" value="ECO:0007669"/>
    <property type="project" value="UniProtKB-UniRule"/>
</dbReference>
<evidence type="ECO:0000256" key="6">
    <source>
        <dbReference type="ARBA" id="ARBA00022723"/>
    </source>
</evidence>
<evidence type="ECO:0000313" key="19">
    <source>
        <dbReference type="Proteomes" id="UP000663877"/>
    </source>
</evidence>
<dbReference type="InterPro" id="IPR051131">
    <property type="entry name" value="NEK_Ser/Thr_kinase_NIMA"/>
</dbReference>
<dbReference type="Gene3D" id="3.30.200.20">
    <property type="entry name" value="Phosphorylase Kinase, domain 1"/>
    <property type="match status" value="1"/>
</dbReference>
<dbReference type="PROSITE" id="PS00107">
    <property type="entry name" value="PROTEIN_KINASE_ATP"/>
    <property type="match status" value="1"/>
</dbReference>
<dbReference type="Pfam" id="PF00069">
    <property type="entry name" value="Pkinase"/>
    <property type="match status" value="1"/>
</dbReference>
<name>A0A814AU13_9BILA</name>
<keyword evidence="9 13" id="KW-0067">ATP-binding</keyword>
<keyword evidence="7 13" id="KW-0547">Nucleotide-binding</keyword>
<keyword evidence="5" id="KW-0808">Transferase</keyword>
<evidence type="ECO:0000256" key="7">
    <source>
        <dbReference type="ARBA" id="ARBA00022741"/>
    </source>
</evidence>
<dbReference type="EC" id="2.7.11.1" evidence="3"/>
<dbReference type="InterPro" id="IPR000719">
    <property type="entry name" value="Prot_kinase_dom"/>
</dbReference>
<dbReference type="InterPro" id="IPR011009">
    <property type="entry name" value="Kinase-like_dom_sf"/>
</dbReference>
<evidence type="ECO:0000256" key="13">
    <source>
        <dbReference type="PROSITE-ProRule" id="PRU10141"/>
    </source>
</evidence>
<dbReference type="SUPFAM" id="SSF63829">
    <property type="entry name" value="Calcium-dependent phosphotriesterase"/>
    <property type="match status" value="1"/>
</dbReference>
<comment type="similarity">
    <text evidence="2">Belongs to the protein kinase superfamily. NEK Ser/Thr protein kinase family. NIMA subfamily.</text>
</comment>
<evidence type="ECO:0000256" key="8">
    <source>
        <dbReference type="ARBA" id="ARBA00022777"/>
    </source>
</evidence>
<dbReference type="EMBL" id="CAJNOM010000042">
    <property type="protein sequence ID" value="CAF0897671.1"/>
    <property type="molecule type" value="Genomic_DNA"/>
</dbReference>
<dbReference type="Proteomes" id="UP000663877">
    <property type="component" value="Unassembled WGS sequence"/>
</dbReference>
<dbReference type="Gene3D" id="2.120.10.30">
    <property type="entry name" value="TolB, C-terminal domain"/>
    <property type="match status" value="1"/>
</dbReference>
<feature type="region of interest" description="Disordered" evidence="14">
    <location>
        <begin position="291"/>
        <end position="349"/>
    </location>
</feature>
<dbReference type="InterPro" id="IPR017441">
    <property type="entry name" value="Protein_kinase_ATP_BS"/>
</dbReference>
<keyword evidence="6" id="KW-0479">Metal-binding</keyword>
<comment type="catalytic activity">
    <reaction evidence="11">
        <text>L-threonyl-[protein] + ATP = O-phospho-L-threonyl-[protein] + ADP + H(+)</text>
        <dbReference type="Rhea" id="RHEA:46608"/>
        <dbReference type="Rhea" id="RHEA-COMP:11060"/>
        <dbReference type="Rhea" id="RHEA-COMP:11605"/>
        <dbReference type="ChEBI" id="CHEBI:15378"/>
        <dbReference type="ChEBI" id="CHEBI:30013"/>
        <dbReference type="ChEBI" id="CHEBI:30616"/>
        <dbReference type="ChEBI" id="CHEBI:61977"/>
        <dbReference type="ChEBI" id="CHEBI:456216"/>
        <dbReference type="EC" id="2.7.11.1"/>
    </reaction>
</comment>
<evidence type="ECO:0000313" key="17">
    <source>
        <dbReference type="EMBL" id="CAF0916763.1"/>
    </source>
</evidence>
<dbReference type="InterPro" id="IPR011042">
    <property type="entry name" value="6-blade_b-propeller_TolB-like"/>
</dbReference>
<evidence type="ECO:0000259" key="15">
    <source>
        <dbReference type="PROSITE" id="PS50011"/>
    </source>
</evidence>
<feature type="domain" description="Protein kinase" evidence="15">
    <location>
        <begin position="13"/>
        <end position="267"/>
    </location>
</feature>
<evidence type="ECO:0000256" key="4">
    <source>
        <dbReference type="ARBA" id="ARBA00022527"/>
    </source>
</evidence>
<evidence type="ECO:0000256" key="3">
    <source>
        <dbReference type="ARBA" id="ARBA00012513"/>
    </source>
</evidence>
<dbReference type="GO" id="GO:0046872">
    <property type="term" value="F:metal ion binding"/>
    <property type="evidence" value="ECO:0007669"/>
    <property type="project" value="UniProtKB-KW"/>
</dbReference>
<feature type="region of interest" description="Disordered" evidence="14">
    <location>
        <begin position="869"/>
        <end position="888"/>
    </location>
</feature>
<evidence type="ECO:0000256" key="9">
    <source>
        <dbReference type="ARBA" id="ARBA00022840"/>
    </source>
</evidence>
<evidence type="ECO:0000256" key="12">
    <source>
        <dbReference type="ARBA" id="ARBA00048679"/>
    </source>
</evidence>
<sequence length="1331" mass="151790">MSTTIKPRYMEKYNRQKLIGSGAFGQAWLVQAKIDGNQLVMKEIKIAKMTNKERDDARKEVEVLEKMKHPYIVSYTESFEDATSLYIIMDYCDGGDLHSRIQAQRGILFNEDLILDWFVQITLALKHVHDRKVLHRDIKSQNVFLTSDGSAKLGDFGISKVLNNTCELARTQIGTPYYLSPEICQQKPYNNKSDVWSLGCVLYEMTTLKHAFDADNMNGLIMRIVRGSFNPIPARYSGDLRILIASMLKREPRERPSVTTILRKPFISKRILNHLPEEKLKEEFSHTVLHDKKPSINLVQPNSNSSPSSRPLTVPKPNGIVPPPPPPPISVRRSSVAPRISPQEPVKASKGPIIAKRPNSAVRSVNRISKEKKSIDVKPQPILSIDKENEIEKRRNALAKQRATRENQIQIDAENFAKRQQASIEKQRKSAIQRDRELRRIEIPKNFSDQSDSSTLREALPVFLPHKMNQISNPSLDKKPAVVVPSSNAEKCSDDVQNRKQFFEQKIAENLKKMDQWNKIDQVEKPVVNLHNEPIENNNSPLLKKRLPLRLNKVRAGIFNQNLQQVRQTNLINKRDMLGELLMKGLEQEKQNQVAFKKIQPADNNLNILPISSEQEKRKAVLKKLNEKIVREGWQEYGASPNAHLLYQQRQINPSVVNHYTPTNNSPNSNVPNLMIVGQPMNIINGNGSNRQQPSDASRGTVISVLERARAQDHLRSDIKNSIEDNETSDISLINLAKRLDPTNKNDTYVLPNLIESSNPTCDISNKPIKSDLVVEDLDATLITQVKEDDEKESTLLSDDFDLLEGLTTGHFDAKSKLLLRTVSNPELHMIDERIDTTINGAFKITRSLSELEETNIITQPSEKTIVNSTNFESNNNSNSSSNDETVKLDDEQTLSSTIQNCSNDDDESKLKQTTNELFLKTDEDDVDDDNDDDDVWCNQVDEDNLEHCVKLNQERIEQLRQILGYEIFHNLHQAFQEVDIGIFRRIKNKGLDKCRLLIPPNGKGQAFEDFAIDYDKGVAYMAGDERTWWHTLSISLANKHKLGKVYQFNIETEKFQKLKLTNYPYDHFHPLGVGLLQRKNNLLFMTNHRVDKGKVIGAVDIFEVISTKKQHQLKWIDSVVHPLFTVPDDVLPINENAFYVTNIFHYRADKSSFLHKFEVYTQRPWTDLLLCTKTNKWQCKKICDSFAGGNGIAASSDFNTIYVAETLIRAIRVYQRNTKTNLLTHIKNLYVPFFLDNLIVNDRDQLIVAGHPKAIQFALHEKDHRKNRAPSEIVIFTNPKSSSTYETLLLTNGEILSASTVAGTYKQKFLVGALCDQGILVCQNQLKLKK</sequence>
<dbReference type="OrthoDB" id="248923at2759"/>
<evidence type="ECO:0000313" key="18">
    <source>
        <dbReference type="Proteomes" id="UP000663832"/>
    </source>
</evidence>
<comment type="caution">
    <text evidence="17">The sequence shown here is derived from an EMBL/GenBank/DDBJ whole genome shotgun (WGS) entry which is preliminary data.</text>
</comment>
<evidence type="ECO:0000256" key="5">
    <source>
        <dbReference type="ARBA" id="ARBA00022679"/>
    </source>
</evidence>
<dbReference type="PROSITE" id="PS00108">
    <property type="entry name" value="PROTEIN_KINASE_ST"/>
    <property type="match status" value="1"/>
</dbReference>
<dbReference type="FunFam" id="1.10.510.10:FF:000172">
    <property type="entry name" value="serine/threonine-protein kinase Nek1 isoform X1"/>
    <property type="match status" value="1"/>
</dbReference>
<dbReference type="InterPro" id="IPR008271">
    <property type="entry name" value="Ser/Thr_kinase_AS"/>
</dbReference>
<comment type="catalytic activity">
    <reaction evidence="12">
        <text>L-seryl-[protein] + ATP = O-phospho-L-seryl-[protein] + ADP + H(+)</text>
        <dbReference type="Rhea" id="RHEA:17989"/>
        <dbReference type="Rhea" id="RHEA-COMP:9863"/>
        <dbReference type="Rhea" id="RHEA-COMP:11604"/>
        <dbReference type="ChEBI" id="CHEBI:15378"/>
        <dbReference type="ChEBI" id="CHEBI:29999"/>
        <dbReference type="ChEBI" id="CHEBI:30616"/>
        <dbReference type="ChEBI" id="CHEBI:83421"/>
        <dbReference type="ChEBI" id="CHEBI:456216"/>
        <dbReference type="EC" id="2.7.11.1"/>
    </reaction>
</comment>
<keyword evidence="4" id="KW-0723">Serine/threonine-protein kinase</keyword>
<evidence type="ECO:0000256" key="14">
    <source>
        <dbReference type="SAM" id="MobiDB-lite"/>
    </source>
</evidence>
<dbReference type="FunFam" id="3.30.200.20:FF:000097">
    <property type="entry name" value="Probable serine/threonine-protein kinase nek1"/>
    <property type="match status" value="1"/>
</dbReference>
<accession>A0A814AU13</accession>
<proteinExistence type="inferred from homology"/>
<organism evidence="17 19">
    <name type="scientific">Adineta steineri</name>
    <dbReference type="NCBI Taxonomy" id="433720"/>
    <lineage>
        <taxon>Eukaryota</taxon>
        <taxon>Metazoa</taxon>
        <taxon>Spiralia</taxon>
        <taxon>Gnathifera</taxon>
        <taxon>Rotifera</taxon>
        <taxon>Eurotatoria</taxon>
        <taxon>Bdelloidea</taxon>
        <taxon>Adinetida</taxon>
        <taxon>Adinetidae</taxon>
        <taxon>Adineta</taxon>
    </lineage>
</organism>
<dbReference type="PROSITE" id="PS50011">
    <property type="entry name" value="PROTEIN_KINASE_DOM"/>
    <property type="match status" value="1"/>
</dbReference>
<comment type="cofactor">
    <cofactor evidence="1">
        <name>Mg(2+)</name>
        <dbReference type="ChEBI" id="CHEBI:18420"/>
    </cofactor>
</comment>
<evidence type="ECO:0000256" key="1">
    <source>
        <dbReference type="ARBA" id="ARBA00001946"/>
    </source>
</evidence>
<evidence type="ECO:0000256" key="11">
    <source>
        <dbReference type="ARBA" id="ARBA00047899"/>
    </source>
</evidence>
<feature type="compositionally biased region" description="Pro residues" evidence="14">
    <location>
        <begin position="320"/>
        <end position="329"/>
    </location>
</feature>
<evidence type="ECO:0000313" key="16">
    <source>
        <dbReference type="EMBL" id="CAF0897671.1"/>
    </source>
</evidence>
<keyword evidence="18" id="KW-1185">Reference proteome</keyword>
<keyword evidence="10" id="KW-0460">Magnesium</keyword>
<feature type="binding site" evidence="13">
    <location>
        <position position="42"/>
    </location>
    <ligand>
        <name>ATP</name>
        <dbReference type="ChEBI" id="CHEBI:30616"/>
    </ligand>
</feature>
<dbReference type="CDD" id="cd08215">
    <property type="entry name" value="STKc_Nek"/>
    <property type="match status" value="1"/>
</dbReference>
<dbReference type="Proteomes" id="UP000663832">
    <property type="component" value="Unassembled WGS sequence"/>
</dbReference>
<gene>
    <name evidence="17" type="ORF">BJG266_LOCUS11304</name>
    <name evidence="16" type="ORF">QVE165_LOCUS9297</name>
</gene>
<feature type="compositionally biased region" description="Low complexity" evidence="14">
    <location>
        <begin position="869"/>
        <end position="883"/>
    </location>
</feature>
<dbReference type="Gene3D" id="1.10.510.10">
    <property type="entry name" value="Transferase(Phosphotransferase) domain 1"/>
    <property type="match status" value="1"/>
</dbReference>
<evidence type="ECO:0000256" key="10">
    <source>
        <dbReference type="ARBA" id="ARBA00022842"/>
    </source>
</evidence>
<keyword evidence="8" id="KW-0418">Kinase</keyword>
<dbReference type="GO" id="GO:0004674">
    <property type="term" value="F:protein serine/threonine kinase activity"/>
    <property type="evidence" value="ECO:0007669"/>
    <property type="project" value="UniProtKB-KW"/>
</dbReference>
<dbReference type="PANTHER" id="PTHR44899:SF3">
    <property type="entry name" value="SERINE_THREONINE-PROTEIN KINASE NEK1"/>
    <property type="match status" value="1"/>
</dbReference>
<dbReference type="PANTHER" id="PTHR44899">
    <property type="entry name" value="CAMK FAMILY PROTEIN KINASE"/>
    <property type="match status" value="1"/>
</dbReference>
<reference evidence="17" key="1">
    <citation type="submission" date="2021-02" db="EMBL/GenBank/DDBJ databases">
        <authorList>
            <person name="Nowell W R."/>
        </authorList>
    </citation>
    <scope>NUCLEOTIDE SEQUENCE</scope>
</reference>
<evidence type="ECO:0000256" key="2">
    <source>
        <dbReference type="ARBA" id="ARBA00010886"/>
    </source>
</evidence>
<dbReference type="EMBL" id="CAJNOI010000041">
    <property type="protein sequence ID" value="CAF0916763.1"/>
    <property type="molecule type" value="Genomic_DNA"/>
</dbReference>
<feature type="compositionally biased region" description="Low complexity" evidence="14">
    <location>
        <begin position="330"/>
        <end position="342"/>
    </location>
</feature>
<dbReference type="SMART" id="SM00220">
    <property type="entry name" value="S_TKc"/>
    <property type="match status" value="1"/>
</dbReference>